<accession>A0A8J5LPF7</accession>
<evidence type="ECO:0000256" key="5">
    <source>
        <dbReference type="ARBA" id="ARBA00038020"/>
    </source>
</evidence>
<dbReference type="SUPFAM" id="SSF52087">
    <property type="entry name" value="CRAL/TRIO domain"/>
    <property type="match status" value="2"/>
</dbReference>
<name>A0A8J5LPF7_ZINOF</name>
<dbReference type="SUPFAM" id="SSF46938">
    <property type="entry name" value="CRAL/TRIO N-terminal domain"/>
    <property type="match status" value="2"/>
</dbReference>
<dbReference type="FunFam" id="3.40.525.10:FF:000011">
    <property type="entry name" value="SEC14 cytosolic factor"/>
    <property type="match status" value="2"/>
</dbReference>
<dbReference type="InterPro" id="IPR011074">
    <property type="entry name" value="CRAL/TRIO_N_dom"/>
</dbReference>
<dbReference type="Proteomes" id="UP000734854">
    <property type="component" value="Unassembled WGS sequence"/>
</dbReference>
<dbReference type="InterPro" id="IPR051026">
    <property type="entry name" value="PI/PC_transfer"/>
</dbReference>
<dbReference type="CDD" id="cd00170">
    <property type="entry name" value="SEC14"/>
    <property type="match status" value="2"/>
</dbReference>
<dbReference type="Gene3D" id="1.10.8.20">
    <property type="entry name" value="N-terminal domain of phosphatidylinositol transfer protein sec14p"/>
    <property type="match status" value="2"/>
</dbReference>
<evidence type="ECO:0000313" key="8">
    <source>
        <dbReference type="Proteomes" id="UP000734854"/>
    </source>
</evidence>
<comment type="subcellular location">
    <subcellularLocation>
        <location evidence="1">Cell membrane</location>
        <topology evidence="1">Peripheral membrane protein</topology>
    </subcellularLocation>
    <subcellularLocation>
        <location evidence="2">Golgi apparatus membrane</location>
        <topology evidence="2">Peripheral membrane protein</topology>
    </subcellularLocation>
</comment>
<dbReference type="InterPro" id="IPR036865">
    <property type="entry name" value="CRAL-TRIO_dom_sf"/>
</dbReference>
<evidence type="ECO:0000256" key="2">
    <source>
        <dbReference type="ARBA" id="ARBA00004395"/>
    </source>
</evidence>
<dbReference type="InterPro" id="IPR036273">
    <property type="entry name" value="CRAL/TRIO_N_dom_sf"/>
</dbReference>
<dbReference type="GO" id="GO:0005886">
    <property type="term" value="C:plasma membrane"/>
    <property type="evidence" value="ECO:0007669"/>
    <property type="project" value="UniProtKB-SubCell"/>
</dbReference>
<organism evidence="7 8">
    <name type="scientific">Zingiber officinale</name>
    <name type="common">Ginger</name>
    <name type="synonym">Amomum zingiber</name>
    <dbReference type="NCBI Taxonomy" id="94328"/>
    <lineage>
        <taxon>Eukaryota</taxon>
        <taxon>Viridiplantae</taxon>
        <taxon>Streptophyta</taxon>
        <taxon>Embryophyta</taxon>
        <taxon>Tracheophyta</taxon>
        <taxon>Spermatophyta</taxon>
        <taxon>Magnoliopsida</taxon>
        <taxon>Liliopsida</taxon>
        <taxon>Zingiberales</taxon>
        <taxon>Zingiberaceae</taxon>
        <taxon>Zingiber</taxon>
    </lineage>
</organism>
<protein>
    <recommendedName>
        <fullName evidence="6">CRAL-TRIO domain-containing protein</fullName>
    </recommendedName>
</protein>
<dbReference type="AlphaFoldDB" id="A0A8J5LPF7"/>
<dbReference type="Gene3D" id="3.40.525.10">
    <property type="entry name" value="CRAL-TRIO lipid binding domain"/>
    <property type="match status" value="2"/>
</dbReference>
<evidence type="ECO:0000259" key="6">
    <source>
        <dbReference type="PROSITE" id="PS50191"/>
    </source>
</evidence>
<proteinExistence type="inferred from homology"/>
<evidence type="ECO:0000256" key="1">
    <source>
        <dbReference type="ARBA" id="ARBA00004202"/>
    </source>
</evidence>
<dbReference type="PANTHER" id="PTHR45657:SF8">
    <property type="entry name" value="PHOSPHATIDYLINOSITOL_PHOSPHATIDYLCHOLINE TRANSFER PROTEIN SFH13"/>
    <property type="match status" value="1"/>
</dbReference>
<dbReference type="Pfam" id="PF03765">
    <property type="entry name" value="CRAL_TRIO_N"/>
    <property type="match status" value="2"/>
</dbReference>
<dbReference type="SMART" id="SM01100">
    <property type="entry name" value="CRAL_TRIO_N"/>
    <property type="match status" value="2"/>
</dbReference>
<evidence type="ECO:0000256" key="3">
    <source>
        <dbReference type="ARBA" id="ARBA00022927"/>
    </source>
</evidence>
<dbReference type="Pfam" id="PF00650">
    <property type="entry name" value="CRAL_TRIO"/>
    <property type="match status" value="2"/>
</dbReference>
<keyword evidence="3" id="KW-0813">Transport</keyword>
<dbReference type="EMBL" id="JACMSC010000004">
    <property type="protein sequence ID" value="KAG6524460.1"/>
    <property type="molecule type" value="Genomic_DNA"/>
</dbReference>
<keyword evidence="4" id="KW-0333">Golgi apparatus</keyword>
<reference evidence="7 8" key="1">
    <citation type="submission" date="2020-08" db="EMBL/GenBank/DDBJ databases">
        <title>Plant Genome Project.</title>
        <authorList>
            <person name="Zhang R.-G."/>
        </authorList>
    </citation>
    <scope>NUCLEOTIDE SEQUENCE [LARGE SCALE GENOMIC DNA]</scope>
    <source>
        <tissue evidence="7">Rhizome</tissue>
    </source>
</reference>
<comment type="similarity">
    <text evidence="5">Belongs to the SFH family.</text>
</comment>
<gene>
    <name evidence="7" type="ORF">ZIOFF_014369</name>
</gene>
<feature type="domain" description="CRAL-TRIO" evidence="6">
    <location>
        <begin position="169"/>
        <end position="343"/>
    </location>
</feature>
<evidence type="ECO:0000313" key="7">
    <source>
        <dbReference type="EMBL" id="KAG6524460.1"/>
    </source>
</evidence>
<comment type="caution">
    <text evidence="7">The sequence shown here is derived from an EMBL/GenBank/DDBJ whole genome shotgun (WGS) entry which is preliminary data.</text>
</comment>
<dbReference type="SMART" id="SM00516">
    <property type="entry name" value="SEC14"/>
    <property type="match status" value="2"/>
</dbReference>
<evidence type="ECO:0000256" key="4">
    <source>
        <dbReference type="ARBA" id="ARBA00023034"/>
    </source>
</evidence>
<keyword evidence="3" id="KW-0653">Protein transport</keyword>
<dbReference type="InterPro" id="IPR001251">
    <property type="entry name" value="CRAL-TRIO_dom"/>
</dbReference>
<dbReference type="PROSITE" id="PS50191">
    <property type="entry name" value="CRAL_TRIO"/>
    <property type="match status" value="2"/>
</dbReference>
<dbReference type="PANTHER" id="PTHR45657">
    <property type="entry name" value="CRAL-TRIO DOMAIN-CONTAINING PROTEIN YKL091C-RELATED"/>
    <property type="match status" value="1"/>
</dbReference>
<keyword evidence="8" id="KW-1185">Reference proteome</keyword>
<feature type="domain" description="CRAL-TRIO" evidence="6">
    <location>
        <begin position="767"/>
        <end position="941"/>
    </location>
</feature>
<sequence length="1204" mass="137213">MNAVVGYLCRYELRHPCDWILRCWSCRRGFEGSIYFDQRKERIPDMENSEDELRRTKIGSLRKKALHASTKLTYSLKKRSKKRVDFRVSSFSIEDVRDAEEEQAVQAFRQELIAKNLLPDKHDNYHTLLRFLKARKFDFEKAIQMWDEMLQWRKQFGTDSILEDFNFEELEDVLHYYPQGYHGVDKEGRPVYIERLGSVEPDKLMCITTVERYLKYHVQEFERTLNEKFPACSIAAKRYIGSTTTILDVQGVGLKNFSKTARDLLLNMNKIDSEYYPETLHQMFVINAGHGFKLLWNTVKGFLDSKTTSKIHVLGAKYQSKLLEAVDSSQLPDFLGGTCTCYTQGGCLRSKKGPWNDPIIMKQRSNRGTTAGSGYEVDYLDSPVISMTPEHNHSALVHEDVRAADSMSSYGCTNHVVPEPSGGKMPVSAANLSDEVKDDSHSFPARASHSLGNLSFEGHNATENEPRGKLQTFGRALITLLVKVLSFLGIFQSRTDQRLCSIHPSDRLSLIHDKHSNIESAKEDDVTPCIQRLDKLESLLNELSRKPAEIPQEKEQAIQDSMNRIKNVESDLHKTNKVLQATVTKQLEIETSIEALNDTTVRVGSLRTLNTTTWMDFSNTVPVFLTGFEGSIYFDQRKERIPDMENSEDELRRTKIGSLRKKALHASTKLTYSLKKRSKKRVDFRVSSFSIEDVRDAEEEQAVQAFRQELIAKNLLPDKHDNYHTLLRFLKARKFDFEKAIQMWDEMLQWRKQFGTDSILEDFNFEELEDVLHYYPQGYHGVDKEGRPVYIERLGSVEPDKLMCITTVERYLKYHVQEFERTLNEKFPACSIAAKRYIGSTTTILDVQGVGLKNFSKTARDLLLNMNKIDSEYYPETLHQMFVINAGHGFKLLWNTVKGFLDSKTTSKIHVLGAKYQSKLLEAVDSSQLPDFLGGTCTCYTQGGCLRSKKGPWNDPIIMKQRSNRGTTAGSGYEVDYLDSPVISMTPEHNHSALVHEDVRAADSMSSYGCTNHVVPEPSGGKMPVSAANLSDEVKDDSHSFPARASHSLGNLSFEGHNATENEPRGKLQTFGRALITLLVKVLSFLGIFQSRTDQRLCSIHPSDRLSLIHDKHSNIESAKEDDVTPCIQRLDKLESLLNELSRKPAEIPQEKEQAIQDSMNRIKNVESDLHKTNKVLQATVTKQLEIETSIEALNDTTVRDISF</sequence>
<dbReference type="GO" id="GO:0000139">
    <property type="term" value="C:Golgi membrane"/>
    <property type="evidence" value="ECO:0007669"/>
    <property type="project" value="UniProtKB-SubCell"/>
</dbReference>
<dbReference type="GO" id="GO:0015031">
    <property type="term" value="P:protein transport"/>
    <property type="evidence" value="ECO:0007669"/>
    <property type="project" value="UniProtKB-KW"/>
</dbReference>